<keyword evidence="3" id="KW-1185">Reference proteome</keyword>
<sequence length="90" mass="10597">NGNIRMDDKNYDIRPAETSLKSRDTFDSPDLRGIPYVRRHQAKYQKDAAYVSEKEVEQGLRELVRFPQKHDKHTRSPVTYKNVSYIKGEN</sequence>
<evidence type="ECO:0000313" key="2">
    <source>
        <dbReference type="EMBL" id="KAL3856274.1"/>
    </source>
</evidence>
<dbReference type="AlphaFoldDB" id="A0ABD3V3N3"/>
<name>A0ABD3V3N3_SINWO</name>
<feature type="region of interest" description="Disordered" evidence="1">
    <location>
        <begin position="68"/>
        <end position="90"/>
    </location>
</feature>
<organism evidence="2 3">
    <name type="scientific">Sinanodonta woodiana</name>
    <name type="common">Chinese pond mussel</name>
    <name type="synonym">Anodonta woodiana</name>
    <dbReference type="NCBI Taxonomy" id="1069815"/>
    <lineage>
        <taxon>Eukaryota</taxon>
        <taxon>Metazoa</taxon>
        <taxon>Spiralia</taxon>
        <taxon>Lophotrochozoa</taxon>
        <taxon>Mollusca</taxon>
        <taxon>Bivalvia</taxon>
        <taxon>Autobranchia</taxon>
        <taxon>Heteroconchia</taxon>
        <taxon>Palaeoheterodonta</taxon>
        <taxon>Unionida</taxon>
        <taxon>Unionoidea</taxon>
        <taxon>Unionidae</taxon>
        <taxon>Unioninae</taxon>
        <taxon>Sinanodonta</taxon>
    </lineage>
</organism>
<dbReference type="Proteomes" id="UP001634394">
    <property type="component" value="Unassembled WGS sequence"/>
</dbReference>
<comment type="caution">
    <text evidence="2">The sequence shown here is derived from an EMBL/GenBank/DDBJ whole genome shotgun (WGS) entry which is preliminary data.</text>
</comment>
<feature type="non-terminal residue" evidence="2">
    <location>
        <position position="90"/>
    </location>
</feature>
<dbReference type="EMBL" id="JBJQND010000013">
    <property type="protein sequence ID" value="KAL3856274.1"/>
    <property type="molecule type" value="Genomic_DNA"/>
</dbReference>
<proteinExistence type="predicted"/>
<reference evidence="2 3" key="1">
    <citation type="submission" date="2024-11" db="EMBL/GenBank/DDBJ databases">
        <title>Chromosome-level genome assembly of the freshwater bivalve Anodonta woodiana.</title>
        <authorList>
            <person name="Chen X."/>
        </authorList>
    </citation>
    <scope>NUCLEOTIDE SEQUENCE [LARGE SCALE GENOMIC DNA]</scope>
    <source>
        <strain evidence="2">MN2024</strain>
        <tissue evidence="2">Gills</tissue>
    </source>
</reference>
<protein>
    <submittedName>
        <fullName evidence="2">Uncharacterized protein</fullName>
    </submittedName>
</protein>
<evidence type="ECO:0000256" key="1">
    <source>
        <dbReference type="SAM" id="MobiDB-lite"/>
    </source>
</evidence>
<evidence type="ECO:0000313" key="3">
    <source>
        <dbReference type="Proteomes" id="UP001634394"/>
    </source>
</evidence>
<feature type="non-terminal residue" evidence="2">
    <location>
        <position position="1"/>
    </location>
</feature>
<gene>
    <name evidence="2" type="ORF">ACJMK2_011048</name>
</gene>
<accession>A0ABD3V3N3</accession>